<dbReference type="Gene3D" id="1.10.287.950">
    <property type="entry name" value="Methyl-accepting chemotaxis protein"/>
    <property type="match status" value="1"/>
</dbReference>
<feature type="domain" description="PAC" evidence="8">
    <location>
        <begin position="225"/>
        <end position="278"/>
    </location>
</feature>
<evidence type="ECO:0000256" key="4">
    <source>
        <dbReference type="SAM" id="Coils"/>
    </source>
</evidence>
<dbReference type="STRING" id="1434110.MSHOH_3730"/>
<dbReference type="Pfam" id="PF00672">
    <property type="entry name" value="HAMP"/>
    <property type="match status" value="1"/>
</dbReference>
<reference evidence="10 11" key="1">
    <citation type="submission" date="2014-07" db="EMBL/GenBank/DDBJ databases">
        <title>Methanogenic archaea and the global carbon cycle.</title>
        <authorList>
            <person name="Henriksen J.R."/>
            <person name="Luke J."/>
            <person name="Reinhart S."/>
            <person name="Benedict M.N."/>
            <person name="Youngblut N.D."/>
            <person name="Metcalf M.E."/>
            <person name="Whitaker R.J."/>
            <person name="Metcalf W.W."/>
        </authorList>
    </citation>
    <scope>NUCLEOTIDE SEQUENCE [LARGE SCALE GENOMIC DNA]</scope>
    <source>
        <strain evidence="10 11">HB-1</strain>
    </source>
</reference>
<dbReference type="Proteomes" id="UP000033101">
    <property type="component" value="Chromosome"/>
</dbReference>
<dbReference type="GO" id="GO:0007165">
    <property type="term" value="P:signal transduction"/>
    <property type="evidence" value="ECO:0007669"/>
    <property type="project" value="UniProtKB-KW"/>
</dbReference>
<evidence type="ECO:0000256" key="2">
    <source>
        <dbReference type="ARBA" id="ARBA00029447"/>
    </source>
</evidence>
<dbReference type="SUPFAM" id="SSF55785">
    <property type="entry name" value="PYP-like sensor domain (PAS domain)"/>
    <property type="match status" value="2"/>
</dbReference>
<proteinExistence type="inferred from homology"/>
<dbReference type="InterPro" id="IPR013655">
    <property type="entry name" value="PAS_fold_3"/>
</dbReference>
<dbReference type="HOGENOM" id="CLU_412592_0_0_2"/>
<dbReference type="PANTHER" id="PTHR32089">
    <property type="entry name" value="METHYL-ACCEPTING CHEMOTAXIS PROTEIN MCPB"/>
    <property type="match status" value="1"/>
</dbReference>
<evidence type="ECO:0000256" key="1">
    <source>
        <dbReference type="ARBA" id="ARBA00023224"/>
    </source>
</evidence>
<feature type="domain" description="PAC" evidence="8">
    <location>
        <begin position="104"/>
        <end position="156"/>
    </location>
</feature>
<dbReference type="OrthoDB" id="116658at2157"/>
<dbReference type="InterPro" id="IPR000014">
    <property type="entry name" value="PAS"/>
</dbReference>
<dbReference type="PROSITE" id="PS50112">
    <property type="entry name" value="PAS"/>
    <property type="match status" value="1"/>
</dbReference>
<feature type="region of interest" description="Disordered" evidence="5">
    <location>
        <begin position="640"/>
        <end position="665"/>
    </location>
</feature>
<comment type="similarity">
    <text evidence="2">Belongs to the methyl-accepting chemotaxis (MCP) protein family.</text>
</comment>
<dbReference type="GO" id="GO:0006355">
    <property type="term" value="P:regulation of DNA-templated transcription"/>
    <property type="evidence" value="ECO:0007669"/>
    <property type="project" value="InterPro"/>
</dbReference>
<feature type="domain" description="HAMP" evidence="9">
    <location>
        <begin position="287"/>
        <end position="333"/>
    </location>
</feature>
<feature type="domain" description="Methyl-accepting transducer" evidence="6">
    <location>
        <begin position="359"/>
        <end position="602"/>
    </location>
</feature>
<evidence type="ECO:0000259" key="9">
    <source>
        <dbReference type="PROSITE" id="PS50885"/>
    </source>
</evidence>
<dbReference type="PANTHER" id="PTHR32089:SF112">
    <property type="entry name" value="LYSOZYME-LIKE PROTEIN-RELATED"/>
    <property type="match status" value="1"/>
</dbReference>
<dbReference type="Pfam" id="PF00015">
    <property type="entry name" value="MCPsignal"/>
    <property type="match status" value="1"/>
</dbReference>
<feature type="coiled-coil region" evidence="4">
    <location>
        <begin position="552"/>
        <end position="608"/>
    </location>
</feature>
<organism evidence="10 11">
    <name type="scientific">Methanosarcina horonobensis HB-1 = JCM 15518</name>
    <dbReference type="NCBI Taxonomy" id="1434110"/>
    <lineage>
        <taxon>Archaea</taxon>
        <taxon>Methanobacteriati</taxon>
        <taxon>Methanobacteriota</taxon>
        <taxon>Stenosarchaea group</taxon>
        <taxon>Methanomicrobia</taxon>
        <taxon>Methanosarcinales</taxon>
        <taxon>Methanosarcinaceae</taxon>
        <taxon>Methanosarcina</taxon>
    </lineage>
</organism>
<keyword evidence="11" id="KW-1185">Reference proteome</keyword>
<keyword evidence="1 3" id="KW-0807">Transducer</keyword>
<dbReference type="GeneID" id="24833088"/>
<dbReference type="Gene3D" id="3.30.450.20">
    <property type="entry name" value="PAS domain"/>
    <property type="match status" value="2"/>
</dbReference>
<feature type="domain" description="PAS" evidence="7">
    <location>
        <begin position="27"/>
        <end position="101"/>
    </location>
</feature>
<dbReference type="NCBIfam" id="TIGR00229">
    <property type="entry name" value="sensory_box"/>
    <property type="match status" value="2"/>
</dbReference>
<evidence type="ECO:0000256" key="3">
    <source>
        <dbReference type="PROSITE-ProRule" id="PRU00284"/>
    </source>
</evidence>
<evidence type="ECO:0000259" key="8">
    <source>
        <dbReference type="PROSITE" id="PS50113"/>
    </source>
</evidence>
<dbReference type="InterPro" id="IPR001610">
    <property type="entry name" value="PAC"/>
</dbReference>
<dbReference type="SMART" id="SM00283">
    <property type="entry name" value="MA"/>
    <property type="match status" value="1"/>
</dbReference>
<evidence type="ECO:0000313" key="11">
    <source>
        <dbReference type="Proteomes" id="UP000033101"/>
    </source>
</evidence>
<dbReference type="GO" id="GO:0016020">
    <property type="term" value="C:membrane"/>
    <property type="evidence" value="ECO:0007669"/>
    <property type="project" value="InterPro"/>
</dbReference>
<gene>
    <name evidence="10" type="ORF">MSHOH_3730</name>
</gene>
<sequence>MALLNGDLEKVERADSKKKFIDDIDQVAKEISWIIDNLPVTIFRVSNESSWPIHYISKSVETLTGYSTTDFLSQRLTWSDIVFPEDIPQIDAAIEIAMKTGNPYQVEYRIKKSNGETVSVQEQAHLVNDEHGNMVYIDGMFLDVTPQIRRREESQRAIVSSIPAPSLALYVDISGKIKYINDYFLEVCKFKSADEAIGRSPSELLETNSRRTLAEKVMETGEGIYNLEKSFKFKSLDKPLFTVISAVPIKDETGTIVGSLMVITDMTELKDREKEVKDLLAYTNDCLRSLGDGIRRIREGDLNTHLEKIKDDDFGDTFDEFNRLVTNLKVVIENILENMLTTLEDARQSEEAVSQMNMGMQQISTAAEQIATGSENLSRHAGTAASDIKSSQEIFRKLSDSSTKSSSYASQAGKTSDEAQGLSNMALEEVEQLVAEISKLGDIVHSLDDAVNNIGAVTGKIKSIADQTNLLALNAAIEAARAGEYGRGFAVVADEVRKLAADSRKSTDEINGIVTNVQKETKKVTEAINTADGQAKTGSKNIKQALNKSHEIATAVATINSMLDELDRLAEEGLGIIENIEKSISETASTAEENAASSEETSAAIEEQTAAMQQVSTSVQNVSVLAQKTVDSLLENFKVSGEKKNSQLSSEKPQDFNRKRNLNRH</sequence>
<dbReference type="RefSeq" id="WP_048142296.1">
    <property type="nucleotide sequence ID" value="NZ_CP009516.1"/>
</dbReference>
<protein>
    <submittedName>
        <fullName evidence="10">Methyl-accepting chemotaxis protein</fullName>
    </submittedName>
</protein>
<dbReference type="InterPro" id="IPR013767">
    <property type="entry name" value="PAS_fold"/>
</dbReference>
<dbReference type="SUPFAM" id="SSF58104">
    <property type="entry name" value="Methyl-accepting chemotaxis protein (MCP) signaling domain"/>
    <property type="match status" value="1"/>
</dbReference>
<evidence type="ECO:0000259" key="6">
    <source>
        <dbReference type="PROSITE" id="PS50111"/>
    </source>
</evidence>
<dbReference type="PROSITE" id="PS50111">
    <property type="entry name" value="CHEMOTAXIS_TRANSDUC_2"/>
    <property type="match status" value="1"/>
</dbReference>
<dbReference type="Pfam" id="PF08447">
    <property type="entry name" value="PAS_3"/>
    <property type="match status" value="1"/>
</dbReference>
<dbReference type="CDD" id="cd00130">
    <property type="entry name" value="PAS"/>
    <property type="match status" value="2"/>
</dbReference>
<dbReference type="AlphaFoldDB" id="A0A0E3SJ69"/>
<dbReference type="EMBL" id="CP009516">
    <property type="protein sequence ID" value="AKB80213.1"/>
    <property type="molecule type" value="Genomic_DNA"/>
</dbReference>
<dbReference type="InterPro" id="IPR000700">
    <property type="entry name" value="PAS-assoc_C"/>
</dbReference>
<dbReference type="InterPro" id="IPR035965">
    <property type="entry name" value="PAS-like_dom_sf"/>
</dbReference>
<keyword evidence="4" id="KW-0175">Coiled coil</keyword>
<dbReference type="InterPro" id="IPR004089">
    <property type="entry name" value="MCPsignal_dom"/>
</dbReference>
<dbReference type="SMART" id="SM00304">
    <property type="entry name" value="HAMP"/>
    <property type="match status" value="1"/>
</dbReference>
<evidence type="ECO:0000256" key="5">
    <source>
        <dbReference type="SAM" id="MobiDB-lite"/>
    </source>
</evidence>
<evidence type="ECO:0000313" key="10">
    <source>
        <dbReference type="EMBL" id="AKB80213.1"/>
    </source>
</evidence>
<dbReference type="SMART" id="SM00086">
    <property type="entry name" value="PAC"/>
    <property type="match status" value="2"/>
</dbReference>
<name>A0A0E3SJ69_9EURY</name>
<dbReference type="PROSITE" id="PS50113">
    <property type="entry name" value="PAC"/>
    <property type="match status" value="2"/>
</dbReference>
<accession>A0A0E3SJ69</accession>
<dbReference type="PATRIC" id="fig|1434110.4.peg.4772"/>
<dbReference type="PROSITE" id="PS50885">
    <property type="entry name" value="HAMP"/>
    <property type="match status" value="1"/>
</dbReference>
<dbReference type="SMART" id="SM00091">
    <property type="entry name" value="PAS"/>
    <property type="match status" value="2"/>
</dbReference>
<dbReference type="KEGG" id="mhor:MSHOH_3730"/>
<dbReference type="InterPro" id="IPR003660">
    <property type="entry name" value="HAMP_dom"/>
</dbReference>
<dbReference type="Pfam" id="PF00989">
    <property type="entry name" value="PAS"/>
    <property type="match status" value="1"/>
</dbReference>
<evidence type="ECO:0000259" key="7">
    <source>
        <dbReference type="PROSITE" id="PS50112"/>
    </source>
</evidence>